<dbReference type="Proteomes" id="UP000272316">
    <property type="component" value="Chromosome"/>
</dbReference>
<dbReference type="CDD" id="cd03801">
    <property type="entry name" value="GT4_PimA-like"/>
    <property type="match status" value="1"/>
</dbReference>
<dbReference type="SUPFAM" id="SSF53756">
    <property type="entry name" value="UDP-Glycosyltransferase/glycogen phosphorylase"/>
    <property type="match status" value="1"/>
</dbReference>
<dbReference type="Gene3D" id="3.40.50.2000">
    <property type="entry name" value="Glycogen Phosphorylase B"/>
    <property type="match status" value="2"/>
</dbReference>
<dbReference type="InterPro" id="IPR001296">
    <property type="entry name" value="Glyco_trans_1"/>
</dbReference>
<evidence type="ECO:0000259" key="1">
    <source>
        <dbReference type="Pfam" id="PF00534"/>
    </source>
</evidence>
<reference evidence="3" key="2">
    <citation type="submission" date="2018-11" db="EMBL/GenBank/DDBJ databases">
        <title>Proposal to divide the Flavobacteriaceae and reorganize its genera based on Amino Acid Identity values calculated from whole genome sequences.</title>
        <authorList>
            <person name="Nicholson A.C."/>
            <person name="Gulvik C.A."/>
            <person name="Whitney A.M."/>
            <person name="Humrighouse B.W."/>
            <person name="Bell M."/>
            <person name="Holmes B."/>
            <person name="Steigerwalt A."/>
            <person name="Villarma A."/>
            <person name="Sheth M."/>
            <person name="Batra D."/>
            <person name="Pryor J."/>
            <person name="Bernardet J.-F."/>
            <person name="Hugo C."/>
            <person name="Kampfer P."/>
            <person name="Newman J."/>
            <person name="Mcquiston J.R."/>
        </authorList>
    </citation>
    <scope>NUCLEOTIDE SEQUENCE [LARGE SCALE GENOMIC DNA]</scope>
    <source>
        <strain evidence="3">F5649</strain>
        <strain evidence="4">H6466</strain>
    </source>
</reference>
<keyword evidence="3" id="KW-0808">Transferase</keyword>
<dbReference type="Pfam" id="PF00534">
    <property type="entry name" value="Glycos_transf_1"/>
    <property type="match status" value="1"/>
</dbReference>
<dbReference type="Pfam" id="PF13439">
    <property type="entry name" value="Glyco_transf_4"/>
    <property type="match status" value="1"/>
</dbReference>
<keyword evidence="6" id="KW-1185">Reference proteome</keyword>
<dbReference type="InterPro" id="IPR028098">
    <property type="entry name" value="Glyco_trans_4-like_N"/>
</dbReference>
<dbReference type="GO" id="GO:0016757">
    <property type="term" value="F:glycosyltransferase activity"/>
    <property type="evidence" value="ECO:0007669"/>
    <property type="project" value="InterPro"/>
</dbReference>
<sequence length="350" mass="39482">MRILHILNEFDNAGNGIVNVCCDLVCEQSRLNHDVLVVSSGGEYVTLIEKFGAKHFYLDQSRTLINLPIMMIRFKEIVKEFNPDIIHAHMMTGTVIANLFKYFYKYKIITTVHNEYQKSAVLMKFADITVGVSDAVTQAMLNRGVSAEKAVTIKNGVLNSPRRKKIQDITPLQLKKPAIVTIGQLSKRKGSDILYEAFKNVYDVIPDVNLYYIGNPDWKELVEIVQSSDYKNNIHFVGLEKEPLKYLLSADLFVFPSLKEPFGLALIEAREAKLPIIASNVDGIPEALDGGTAGILVKPNHVNELSEKIITLLQDKSLAANYRQKAYHGIEKFTIKQMNDKYLDAYKSLL</sequence>
<reference evidence="5" key="1">
    <citation type="submission" date="2018-11" db="EMBL/GenBank/DDBJ databases">
        <title>Proposal to divide the Flavobacteriaceae and reorganize its genera based on Amino Acid Identity values calculated from whole genome sequences.</title>
        <authorList>
            <person name="Nicholson A.C."/>
            <person name="Gulvik C.A."/>
            <person name="Whitney A.M."/>
            <person name="Sheth M."/>
            <person name="Batra D."/>
            <person name="Pryor J."/>
            <person name="Bernardet J.-F."/>
            <person name="Hugo C."/>
            <person name="Kampfer P."/>
            <person name="Newman J.D."/>
            <person name="McQuiston J.R."/>
        </authorList>
    </citation>
    <scope>NUCLEOTIDE SEQUENCE [LARGE SCALE GENOMIC DNA]</scope>
    <source>
        <strain evidence="5">H6466</strain>
    </source>
</reference>
<protein>
    <submittedName>
        <fullName evidence="3">Glycosyltransferase family 1 protein</fullName>
    </submittedName>
</protein>
<dbReference type="RefSeq" id="WP_124801834.1">
    <property type="nucleotide sequence ID" value="NZ_CP034160.1"/>
</dbReference>
<name>A0A3G8YAW1_9FLAO</name>
<accession>A0A3G8YAW1</accession>
<dbReference type="KEGG" id="eva:EIB75_15440"/>
<evidence type="ECO:0000313" key="5">
    <source>
        <dbReference type="Proteomes" id="UP000272316"/>
    </source>
</evidence>
<evidence type="ECO:0000313" key="3">
    <source>
        <dbReference type="EMBL" id="AZI39614.1"/>
    </source>
</evidence>
<dbReference type="OrthoDB" id="9806653at2"/>
<dbReference type="EMBL" id="CP034161">
    <property type="protein sequence ID" value="AZI39614.1"/>
    <property type="molecule type" value="Genomic_DNA"/>
</dbReference>
<evidence type="ECO:0000259" key="2">
    <source>
        <dbReference type="Pfam" id="PF13439"/>
    </source>
</evidence>
<accession>A0A3G8ZGV7</accession>
<proteinExistence type="predicted"/>
<evidence type="ECO:0000313" key="4">
    <source>
        <dbReference type="EMBL" id="AZI56569.1"/>
    </source>
</evidence>
<dbReference type="PANTHER" id="PTHR12526">
    <property type="entry name" value="GLYCOSYLTRANSFERASE"/>
    <property type="match status" value="1"/>
</dbReference>
<evidence type="ECO:0000313" key="6">
    <source>
        <dbReference type="Proteomes" id="UP000281810"/>
    </source>
</evidence>
<organism evidence="3 6">
    <name type="scientific">Epilithonimonas vandammei</name>
    <dbReference type="NCBI Taxonomy" id="2487072"/>
    <lineage>
        <taxon>Bacteria</taxon>
        <taxon>Pseudomonadati</taxon>
        <taxon>Bacteroidota</taxon>
        <taxon>Flavobacteriia</taxon>
        <taxon>Flavobacteriales</taxon>
        <taxon>Weeksellaceae</taxon>
        <taxon>Chryseobacterium group</taxon>
        <taxon>Epilithonimonas</taxon>
    </lineage>
</organism>
<dbReference type="PANTHER" id="PTHR12526:SF630">
    <property type="entry name" value="GLYCOSYLTRANSFERASE"/>
    <property type="match status" value="1"/>
</dbReference>
<dbReference type="Proteomes" id="UP000281810">
    <property type="component" value="Chromosome"/>
</dbReference>
<feature type="domain" description="Glycosyltransferase subfamily 4-like N-terminal" evidence="2">
    <location>
        <begin position="15"/>
        <end position="157"/>
    </location>
</feature>
<reference evidence="6" key="3">
    <citation type="submission" date="2018-11" db="EMBL/GenBank/DDBJ databases">
        <title>Proposal to divide the Flavobacteriaceae and reorganize its genera based on Amino Acid Identity values calculated from whole genome sequences.</title>
        <authorList>
            <person name="Nicholson A.C."/>
            <person name="Gulvik C.A."/>
            <person name="Whitney A.M."/>
            <person name="Humrighouse B.W."/>
            <person name="Bell M."/>
            <person name="Holmes B."/>
            <person name="Steigerwalt A.B."/>
            <person name="Villarma A."/>
            <person name="Sheth M."/>
            <person name="Batra D."/>
            <person name="Pryor J."/>
            <person name="Bernardet J.-F."/>
            <person name="Hugo C."/>
            <person name="Kampfer P."/>
            <person name="Newman J.D."/>
            <person name="McQuiston J.R."/>
        </authorList>
    </citation>
    <scope>NUCLEOTIDE SEQUENCE [LARGE SCALE GENOMIC DNA]</scope>
    <source>
        <strain evidence="6">F5649</strain>
    </source>
</reference>
<dbReference type="AlphaFoldDB" id="A0A3G8YAW1"/>
<dbReference type="EMBL" id="CP034160">
    <property type="protein sequence ID" value="AZI56569.1"/>
    <property type="molecule type" value="Genomic_DNA"/>
</dbReference>
<feature type="domain" description="Glycosyl transferase family 1" evidence="1">
    <location>
        <begin position="163"/>
        <end position="327"/>
    </location>
</feature>
<gene>
    <name evidence="3" type="ORF">EIB74_06410</name>
    <name evidence="4" type="ORF">EIB75_15440</name>
</gene>